<evidence type="ECO:0000313" key="12">
    <source>
        <dbReference type="EMBL" id="MBB5226368.1"/>
    </source>
</evidence>
<organism evidence="12 13">
    <name type="scientific">Treponema ruminis</name>
    <dbReference type="NCBI Taxonomy" id="744515"/>
    <lineage>
        <taxon>Bacteria</taxon>
        <taxon>Pseudomonadati</taxon>
        <taxon>Spirochaetota</taxon>
        <taxon>Spirochaetia</taxon>
        <taxon>Spirochaetales</taxon>
        <taxon>Treponemataceae</taxon>
        <taxon>Treponema</taxon>
    </lineage>
</organism>
<evidence type="ECO:0000256" key="8">
    <source>
        <dbReference type="ARBA" id="ARBA00032554"/>
    </source>
</evidence>
<comment type="caution">
    <text evidence="12">The sequence shown here is derived from an EMBL/GenBank/DDBJ whole genome shotgun (WGS) entry which is preliminary data.</text>
</comment>
<dbReference type="EC" id="2.7.1.148" evidence="2 9"/>
<protein>
    <recommendedName>
        <fullName evidence="3 9">4-diphosphocytidyl-2-C-methyl-D-erythritol kinase</fullName>
        <shortName evidence="9">CMK</shortName>
        <ecNumber evidence="2 9">2.7.1.148</ecNumber>
    </recommendedName>
    <alternativeName>
        <fullName evidence="8 9">4-(cytidine-5'-diphospho)-2-C-methyl-D-erythritol kinase</fullName>
    </alternativeName>
</protein>
<dbReference type="Pfam" id="PF00288">
    <property type="entry name" value="GHMP_kinases_N"/>
    <property type="match status" value="1"/>
</dbReference>
<evidence type="ECO:0000256" key="5">
    <source>
        <dbReference type="ARBA" id="ARBA00022741"/>
    </source>
</evidence>
<dbReference type="InterPro" id="IPR006204">
    <property type="entry name" value="GHMP_kinase_N_dom"/>
</dbReference>
<dbReference type="InterPro" id="IPR014721">
    <property type="entry name" value="Ribsml_uS5_D2-typ_fold_subgr"/>
</dbReference>
<dbReference type="UniPathway" id="UPA00056">
    <property type="reaction ID" value="UER00094"/>
</dbReference>
<feature type="binding site" evidence="9">
    <location>
        <begin position="94"/>
        <end position="104"/>
    </location>
    <ligand>
        <name>ATP</name>
        <dbReference type="ChEBI" id="CHEBI:30616"/>
    </ligand>
</feature>
<dbReference type="Gene3D" id="3.30.230.10">
    <property type="match status" value="1"/>
</dbReference>
<dbReference type="PANTHER" id="PTHR43527:SF2">
    <property type="entry name" value="4-DIPHOSPHOCYTIDYL-2-C-METHYL-D-ERYTHRITOL KINASE, CHLOROPLASTIC"/>
    <property type="match status" value="1"/>
</dbReference>
<dbReference type="RefSeq" id="WP_184659557.1">
    <property type="nucleotide sequence ID" value="NZ_CP031518.1"/>
</dbReference>
<dbReference type="InterPro" id="IPR013750">
    <property type="entry name" value="GHMP_kinase_C_dom"/>
</dbReference>
<keyword evidence="6 9" id="KW-0418">Kinase</keyword>
<dbReference type="GO" id="GO:0019288">
    <property type="term" value="P:isopentenyl diphosphate biosynthetic process, methylerythritol 4-phosphate pathway"/>
    <property type="evidence" value="ECO:0007669"/>
    <property type="project" value="UniProtKB-UniRule"/>
</dbReference>
<evidence type="ECO:0000256" key="7">
    <source>
        <dbReference type="ARBA" id="ARBA00022840"/>
    </source>
</evidence>
<evidence type="ECO:0000256" key="2">
    <source>
        <dbReference type="ARBA" id="ARBA00012052"/>
    </source>
</evidence>
<comment type="pathway">
    <text evidence="9">Isoprenoid biosynthesis; isopentenyl diphosphate biosynthesis via DXP pathway; isopentenyl diphosphate from 1-deoxy-D-xylulose 5-phosphate: step 3/6.</text>
</comment>
<evidence type="ECO:0000259" key="10">
    <source>
        <dbReference type="Pfam" id="PF00288"/>
    </source>
</evidence>
<evidence type="ECO:0000256" key="4">
    <source>
        <dbReference type="ARBA" id="ARBA00022679"/>
    </source>
</evidence>
<comment type="function">
    <text evidence="9">Catalyzes the phosphorylation of the position 2 hydroxy group of 4-diphosphocytidyl-2C-methyl-D-erythritol.</text>
</comment>
<dbReference type="Pfam" id="PF08544">
    <property type="entry name" value="GHMP_kinases_C"/>
    <property type="match status" value="1"/>
</dbReference>
<dbReference type="SUPFAM" id="SSF54211">
    <property type="entry name" value="Ribosomal protein S5 domain 2-like"/>
    <property type="match status" value="1"/>
</dbReference>
<keyword evidence="9" id="KW-0414">Isoprene biosynthesis</keyword>
<feature type="domain" description="GHMP kinase N-terminal" evidence="10">
    <location>
        <begin position="66"/>
        <end position="144"/>
    </location>
</feature>
<proteinExistence type="inferred from homology"/>
<evidence type="ECO:0000256" key="9">
    <source>
        <dbReference type="HAMAP-Rule" id="MF_00061"/>
    </source>
</evidence>
<evidence type="ECO:0000256" key="6">
    <source>
        <dbReference type="ARBA" id="ARBA00022777"/>
    </source>
</evidence>
<dbReference type="InterPro" id="IPR020568">
    <property type="entry name" value="Ribosomal_Su5_D2-typ_SF"/>
</dbReference>
<sequence length="288" mass="31239">MFSDVSVKAPAKVNIGLKVLKKRADGFHNIESIFQTVDLADELKVHRISKAECNITCAQMRLPLENTLTKTYTAFRNITGIDFGIDVELHKVLPAGGGLGGGSSDGASLLKALSDLAGIPLTHSLADSVAEQVGSDVFFFLHSGFFEKGRGCALVSGRGEIVEPIEPRTDLSFLLIFPGIHSSTAEAYSLVDEAYESGKEVSCPEFMELRRFYYGSVDAWEFANSFTPVLIEKYPLIGQAIHDILECGADWADMSGSGATVFGVFESESCAKQAALECQKKWKCVLVH</sequence>
<dbReference type="Gene3D" id="3.30.70.890">
    <property type="entry name" value="GHMP kinase, C-terminal domain"/>
    <property type="match status" value="1"/>
</dbReference>
<keyword evidence="4 9" id="KW-0808">Transferase</keyword>
<accession>A0A7W8LMG4</accession>
<keyword evidence="7 9" id="KW-0067">ATP-binding</keyword>
<dbReference type="PANTHER" id="PTHR43527">
    <property type="entry name" value="4-DIPHOSPHOCYTIDYL-2-C-METHYL-D-ERYTHRITOL KINASE, CHLOROPLASTIC"/>
    <property type="match status" value="1"/>
</dbReference>
<evidence type="ECO:0000259" key="11">
    <source>
        <dbReference type="Pfam" id="PF08544"/>
    </source>
</evidence>
<dbReference type="PIRSF" id="PIRSF010376">
    <property type="entry name" value="IspE"/>
    <property type="match status" value="1"/>
</dbReference>
<dbReference type="GO" id="GO:0050515">
    <property type="term" value="F:4-(cytidine 5'-diphospho)-2-C-methyl-D-erythritol kinase activity"/>
    <property type="evidence" value="ECO:0007669"/>
    <property type="project" value="UniProtKB-UniRule"/>
</dbReference>
<keyword evidence="13" id="KW-1185">Reference proteome</keyword>
<evidence type="ECO:0000313" key="13">
    <source>
        <dbReference type="Proteomes" id="UP000518887"/>
    </source>
</evidence>
<dbReference type="SUPFAM" id="SSF55060">
    <property type="entry name" value="GHMP Kinase, C-terminal domain"/>
    <property type="match status" value="1"/>
</dbReference>
<feature type="domain" description="GHMP kinase C-terminal" evidence="11">
    <location>
        <begin position="225"/>
        <end position="283"/>
    </location>
</feature>
<dbReference type="EMBL" id="JACHFQ010000005">
    <property type="protein sequence ID" value="MBB5226368.1"/>
    <property type="molecule type" value="Genomic_DNA"/>
</dbReference>
<reference evidence="12 13" key="1">
    <citation type="submission" date="2020-08" db="EMBL/GenBank/DDBJ databases">
        <title>Genomic Encyclopedia of Type Strains, Phase IV (KMG-IV): sequencing the most valuable type-strain genomes for metagenomic binning, comparative biology and taxonomic classification.</title>
        <authorList>
            <person name="Goeker M."/>
        </authorList>
    </citation>
    <scope>NUCLEOTIDE SEQUENCE [LARGE SCALE GENOMIC DNA]</scope>
    <source>
        <strain evidence="12 13">DSM 103462</strain>
    </source>
</reference>
<dbReference type="NCBIfam" id="TIGR00154">
    <property type="entry name" value="ispE"/>
    <property type="match status" value="1"/>
</dbReference>
<dbReference type="GO" id="GO:0005524">
    <property type="term" value="F:ATP binding"/>
    <property type="evidence" value="ECO:0007669"/>
    <property type="project" value="UniProtKB-UniRule"/>
</dbReference>
<feature type="active site" evidence="9">
    <location>
        <position position="136"/>
    </location>
</feature>
<dbReference type="AlphaFoldDB" id="A0A7W8LMG4"/>
<gene>
    <name evidence="9" type="primary">ispE</name>
    <name evidence="12" type="ORF">HNP76_001741</name>
</gene>
<evidence type="ECO:0000256" key="3">
    <source>
        <dbReference type="ARBA" id="ARBA00017473"/>
    </source>
</evidence>
<dbReference type="InterPro" id="IPR004424">
    <property type="entry name" value="IspE"/>
</dbReference>
<dbReference type="HAMAP" id="MF_00061">
    <property type="entry name" value="IspE"/>
    <property type="match status" value="1"/>
</dbReference>
<keyword evidence="5 9" id="KW-0547">Nucleotide-binding</keyword>
<comment type="catalytic activity">
    <reaction evidence="9">
        <text>4-CDP-2-C-methyl-D-erythritol + ATP = 4-CDP-2-C-methyl-D-erythritol 2-phosphate + ADP + H(+)</text>
        <dbReference type="Rhea" id="RHEA:18437"/>
        <dbReference type="ChEBI" id="CHEBI:15378"/>
        <dbReference type="ChEBI" id="CHEBI:30616"/>
        <dbReference type="ChEBI" id="CHEBI:57823"/>
        <dbReference type="ChEBI" id="CHEBI:57919"/>
        <dbReference type="ChEBI" id="CHEBI:456216"/>
        <dbReference type="EC" id="2.7.1.148"/>
    </reaction>
</comment>
<dbReference type="Proteomes" id="UP000518887">
    <property type="component" value="Unassembled WGS sequence"/>
</dbReference>
<comment type="similarity">
    <text evidence="1 9">Belongs to the GHMP kinase family. IspE subfamily.</text>
</comment>
<dbReference type="GO" id="GO:0016114">
    <property type="term" value="P:terpenoid biosynthetic process"/>
    <property type="evidence" value="ECO:0007669"/>
    <property type="project" value="UniProtKB-UniRule"/>
</dbReference>
<dbReference type="InterPro" id="IPR036554">
    <property type="entry name" value="GHMP_kinase_C_sf"/>
</dbReference>
<feature type="active site" evidence="9">
    <location>
        <position position="12"/>
    </location>
</feature>
<evidence type="ECO:0000256" key="1">
    <source>
        <dbReference type="ARBA" id="ARBA00009684"/>
    </source>
</evidence>
<name>A0A7W8LMG4_9SPIR</name>